<proteinExistence type="predicted"/>
<sequence length="110" mass="11701">MSLCSLKKSTPSAKPAAPVSIDSFIDDALTYAAGKPSGAKLYALPEPAPVVTALPAGPMRRATFTLTEDAINKLGELSETTGICRSRLIRIWIEKQINGEIESVLTDNTP</sequence>
<reference evidence="2 3" key="1">
    <citation type="submission" date="2016-08" db="EMBL/GenBank/DDBJ databases">
        <authorList>
            <person name="Seilhamer J.J."/>
        </authorList>
    </citation>
    <scope>NUCLEOTIDE SEQUENCE [LARGE SCALE GENOMIC DNA]</scope>
    <source>
        <strain evidence="2 3">KCTC 42603</strain>
    </source>
</reference>
<organism evidence="2 3">
    <name type="scientific">Alteromonas confluentis</name>
    <dbReference type="NCBI Taxonomy" id="1656094"/>
    <lineage>
        <taxon>Bacteria</taxon>
        <taxon>Pseudomonadati</taxon>
        <taxon>Pseudomonadota</taxon>
        <taxon>Gammaproteobacteria</taxon>
        <taxon>Alteromonadales</taxon>
        <taxon>Alteromonadaceae</taxon>
        <taxon>Alteromonas/Salinimonas group</taxon>
        <taxon>Alteromonas</taxon>
    </lineage>
</organism>
<dbReference type="EMBL" id="MDHN01000015">
    <property type="protein sequence ID" value="OFC71302.1"/>
    <property type="molecule type" value="Genomic_DNA"/>
</dbReference>
<evidence type="ECO:0000259" key="1">
    <source>
        <dbReference type="Pfam" id="PF12651"/>
    </source>
</evidence>
<gene>
    <name evidence="2" type="ORF">BFC18_09100</name>
</gene>
<dbReference type="SUPFAM" id="SSF47598">
    <property type="entry name" value="Ribbon-helix-helix"/>
    <property type="match status" value="1"/>
</dbReference>
<dbReference type="STRING" id="1656094.BFC18_09100"/>
<protein>
    <recommendedName>
        <fullName evidence="1">Predicted DNA-binding protein ribbon-helix-helix domain-containing protein</fullName>
    </recommendedName>
</protein>
<feature type="domain" description="Predicted DNA-binding protein ribbon-helix-helix" evidence="1">
    <location>
        <begin position="60"/>
        <end position="90"/>
    </location>
</feature>
<dbReference type="OrthoDB" id="5593192at2"/>
<dbReference type="InterPro" id="IPR038733">
    <property type="entry name" value="Predicted_DNA_bind_prot_RHH"/>
</dbReference>
<evidence type="ECO:0000313" key="3">
    <source>
        <dbReference type="Proteomes" id="UP000175691"/>
    </source>
</evidence>
<comment type="caution">
    <text evidence="2">The sequence shown here is derived from an EMBL/GenBank/DDBJ whole genome shotgun (WGS) entry which is preliminary data.</text>
</comment>
<accession>A0A1E7ZCX1</accession>
<dbReference type="AlphaFoldDB" id="A0A1E7ZCX1"/>
<dbReference type="RefSeq" id="WP_070124964.1">
    <property type="nucleotide sequence ID" value="NZ_MDHN01000015.1"/>
</dbReference>
<evidence type="ECO:0000313" key="2">
    <source>
        <dbReference type="EMBL" id="OFC71302.1"/>
    </source>
</evidence>
<dbReference type="Gene3D" id="1.10.1220.10">
    <property type="entry name" value="Met repressor-like"/>
    <property type="match status" value="1"/>
</dbReference>
<dbReference type="Proteomes" id="UP000175691">
    <property type="component" value="Unassembled WGS sequence"/>
</dbReference>
<dbReference type="Pfam" id="PF12651">
    <property type="entry name" value="RHH_3"/>
    <property type="match status" value="1"/>
</dbReference>
<keyword evidence="3" id="KW-1185">Reference proteome</keyword>
<dbReference type="GO" id="GO:0006355">
    <property type="term" value="P:regulation of DNA-templated transcription"/>
    <property type="evidence" value="ECO:0007669"/>
    <property type="project" value="InterPro"/>
</dbReference>
<name>A0A1E7ZCX1_9ALTE</name>
<dbReference type="InterPro" id="IPR013321">
    <property type="entry name" value="Arc_rbn_hlx_hlx"/>
</dbReference>
<dbReference type="InterPro" id="IPR010985">
    <property type="entry name" value="Ribbon_hlx_hlx"/>
</dbReference>